<name>A0A0K0FJB2_STRVS</name>
<keyword evidence="2" id="KW-1185">Reference proteome</keyword>
<dbReference type="InterPro" id="IPR035940">
    <property type="entry name" value="CAP_sf"/>
</dbReference>
<accession>A0A0K0FJB2</accession>
<evidence type="ECO:0000313" key="2">
    <source>
        <dbReference type="Proteomes" id="UP000035680"/>
    </source>
</evidence>
<dbReference type="Pfam" id="PF00188">
    <property type="entry name" value="CAP"/>
    <property type="match status" value="1"/>
</dbReference>
<reference evidence="2" key="1">
    <citation type="submission" date="2014-07" db="EMBL/GenBank/DDBJ databases">
        <authorList>
            <person name="Martin A.A"/>
            <person name="De Silva N."/>
        </authorList>
    </citation>
    <scope>NUCLEOTIDE SEQUENCE</scope>
</reference>
<evidence type="ECO:0000313" key="3">
    <source>
        <dbReference type="WBParaSite" id="SVE_0898500.1"/>
    </source>
</evidence>
<dbReference type="Gene3D" id="3.40.33.10">
    <property type="entry name" value="CAP"/>
    <property type="match status" value="1"/>
</dbReference>
<dbReference type="SMART" id="SM00198">
    <property type="entry name" value="SCP"/>
    <property type="match status" value="1"/>
</dbReference>
<dbReference type="SUPFAM" id="SSF55797">
    <property type="entry name" value="PR-1-like"/>
    <property type="match status" value="1"/>
</dbReference>
<proteinExistence type="predicted"/>
<reference evidence="3" key="2">
    <citation type="submission" date="2015-08" db="UniProtKB">
        <authorList>
            <consortium name="WormBaseParasite"/>
        </authorList>
    </citation>
    <scope>IDENTIFICATION</scope>
</reference>
<feature type="domain" description="SCP" evidence="1">
    <location>
        <begin position="150"/>
        <end position="277"/>
    </location>
</feature>
<dbReference type="AlphaFoldDB" id="A0A0K0FJB2"/>
<sequence length="306" mass="36456">MKYLLTVKLYIINFILLPCIQGVRLGAIVDLFTICYRRPYISLDEDIEVTYYLYNYKVMYECNGFFFNQHKYVVNYYRRLLSGKDRNRKRKPNGALDCKHLNHHVPLYKIAECKYPDMLKSNPFSSVIYENIWLGCDYNCFAARNFQILKQGYVTEINQYRRLHDTPPLILDRYLEILANEKAKRSCSRRRSSLIINLSIGYLLEIFSLESADHLISKMYDRFLTNYNWHAKRHEGKYDKYAQMLWSGTKKVGVGVFLRNDKICVALLFSPRGCTRNFRMNVRPIGSKHIHMFAVFGKKYEMRREK</sequence>
<evidence type="ECO:0000259" key="1">
    <source>
        <dbReference type="SMART" id="SM00198"/>
    </source>
</evidence>
<organism evidence="2 3">
    <name type="scientific">Strongyloides venezuelensis</name>
    <name type="common">Threadworm</name>
    <dbReference type="NCBI Taxonomy" id="75913"/>
    <lineage>
        <taxon>Eukaryota</taxon>
        <taxon>Metazoa</taxon>
        <taxon>Ecdysozoa</taxon>
        <taxon>Nematoda</taxon>
        <taxon>Chromadorea</taxon>
        <taxon>Rhabditida</taxon>
        <taxon>Tylenchina</taxon>
        <taxon>Panagrolaimomorpha</taxon>
        <taxon>Strongyloidoidea</taxon>
        <taxon>Strongyloididae</taxon>
        <taxon>Strongyloides</taxon>
    </lineage>
</organism>
<dbReference type="Proteomes" id="UP000035680">
    <property type="component" value="Unassembled WGS sequence"/>
</dbReference>
<dbReference type="WBParaSite" id="SVE_0898500.1">
    <property type="protein sequence ID" value="SVE_0898500.1"/>
    <property type="gene ID" value="SVE_0898500"/>
</dbReference>
<protein>
    <submittedName>
        <fullName evidence="3">SCP domain-containing protein</fullName>
    </submittedName>
</protein>
<dbReference type="InterPro" id="IPR014044">
    <property type="entry name" value="CAP_dom"/>
</dbReference>